<organism evidence="1">
    <name type="scientific">Oryza glumipatula</name>
    <dbReference type="NCBI Taxonomy" id="40148"/>
    <lineage>
        <taxon>Eukaryota</taxon>
        <taxon>Viridiplantae</taxon>
        <taxon>Streptophyta</taxon>
        <taxon>Embryophyta</taxon>
        <taxon>Tracheophyta</taxon>
        <taxon>Spermatophyta</taxon>
        <taxon>Magnoliopsida</taxon>
        <taxon>Liliopsida</taxon>
        <taxon>Poales</taxon>
        <taxon>Poaceae</taxon>
        <taxon>BOP clade</taxon>
        <taxon>Oryzoideae</taxon>
        <taxon>Oryzeae</taxon>
        <taxon>Oryzinae</taxon>
        <taxon>Oryza</taxon>
    </lineage>
</organism>
<dbReference type="HOGENOM" id="CLU_1520162_0_0_1"/>
<name>A0A0E0BTF8_9ORYZ</name>
<dbReference type="Proteomes" id="UP000026961">
    <property type="component" value="Chromosome 12"/>
</dbReference>
<proteinExistence type="predicted"/>
<accession>A0A0E0BTF8</accession>
<dbReference type="Gramene" id="OGLUM12G15550.1">
    <property type="protein sequence ID" value="OGLUM12G15550.1"/>
    <property type="gene ID" value="OGLUM12G15550"/>
</dbReference>
<keyword evidence="2" id="KW-1185">Reference proteome</keyword>
<reference evidence="1" key="1">
    <citation type="submission" date="2015-04" db="UniProtKB">
        <authorList>
            <consortium name="EnsemblPlants"/>
        </authorList>
    </citation>
    <scope>IDENTIFICATION</scope>
</reference>
<reference evidence="1" key="2">
    <citation type="submission" date="2018-05" db="EMBL/GenBank/DDBJ databases">
        <title>OgluRS3 (Oryza glumaepatula Reference Sequence Version 3).</title>
        <authorList>
            <person name="Zhang J."/>
            <person name="Kudrna D."/>
            <person name="Lee S."/>
            <person name="Talag J."/>
            <person name="Welchert J."/>
            <person name="Wing R.A."/>
        </authorList>
    </citation>
    <scope>NUCLEOTIDE SEQUENCE [LARGE SCALE GENOMIC DNA]</scope>
</reference>
<protein>
    <submittedName>
        <fullName evidence="1">Uncharacterized protein</fullName>
    </submittedName>
</protein>
<dbReference type="EnsemblPlants" id="OGLUM12G15550.1">
    <property type="protein sequence ID" value="OGLUM12G15550.1"/>
    <property type="gene ID" value="OGLUM12G15550"/>
</dbReference>
<sequence length="177" mass="19781">MVVAVINPERGQGESEQWIERIGLVAVSLRREGTHPVEGKRAGLKKPAYGRASSGLRLTRVNVNVLLPPRVDMSFSLLVQVDWSRPMARTSQFKLLRTTVANGFKLSAVDTSLPLLPQINSSSSFHHERVKPQNGYTAKHESKQTIIRPPQWREPYPVVLLPMPEELGGIERVGNNE</sequence>
<evidence type="ECO:0000313" key="2">
    <source>
        <dbReference type="Proteomes" id="UP000026961"/>
    </source>
</evidence>
<dbReference type="AlphaFoldDB" id="A0A0E0BTF8"/>
<evidence type="ECO:0000313" key="1">
    <source>
        <dbReference type="EnsemblPlants" id="OGLUM12G15550.1"/>
    </source>
</evidence>